<name>A0A7V7RM97_9BACI</name>
<dbReference type="OrthoDB" id="1739894at2"/>
<evidence type="ECO:0000313" key="2">
    <source>
        <dbReference type="Proteomes" id="UP000441354"/>
    </source>
</evidence>
<organism evidence="1 2">
    <name type="scientific">Bacillus mesophilum</name>
    <dbReference type="NCBI Taxonomy" id="1071718"/>
    <lineage>
        <taxon>Bacteria</taxon>
        <taxon>Bacillati</taxon>
        <taxon>Bacillota</taxon>
        <taxon>Bacilli</taxon>
        <taxon>Bacillales</taxon>
        <taxon>Bacillaceae</taxon>
        <taxon>Bacillus</taxon>
    </lineage>
</organism>
<dbReference type="Proteomes" id="UP000441354">
    <property type="component" value="Unassembled WGS sequence"/>
</dbReference>
<accession>A0A7V7RM97</accession>
<protein>
    <submittedName>
        <fullName evidence="1">DUF4177 domain-containing protein</fullName>
    </submittedName>
</protein>
<dbReference type="RefSeq" id="WP_066442865.1">
    <property type="nucleotide sequence ID" value="NZ_WBOT01000003.1"/>
</dbReference>
<dbReference type="InterPro" id="IPR025234">
    <property type="entry name" value="YjzH-like"/>
</dbReference>
<evidence type="ECO:0000313" key="1">
    <source>
        <dbReference type="EMBL" id="KAB2333010.1"/>
    </source>
</evidence>
<gene>
    <name evidence="1" type="ORF">F7732_13145</name>
</gene>
<dbReference type="AlphaFoldDB" id="A0A7V7RM97"/>
<proteinExistence type="predicted"/>
<keyword evidence="2" id="KW-1185">Reference proteome</keyword>
<comment type="caution">
    <text evidence="1">The sequence shown here is derived from an EMBL/GenBank/DDBJ whole genome shotgun (WGS) entry which is preliminary data.</text>
</comment>
<sequence length="62" mass="7358">MFEYKFIKIELSTWGSKPKEDYHEIIQQHAAEGWRLVQIFDPSTKGYGSSAYFELIFERPLT</sequence>
<dbReference type="EMBL" id="WBOT01000003">
    <property type="protein sequence ID" value="KAB2333010.1"/>
    <property type="molecule type" value="Genomic_DNA"/>
</dbReference>
<reference evidence="1 2" key="1">
    <citation type="journal article" date="2014" name="Arch. Microbiol.">
        <title>Bacillus mesophilum sp. nov., strain IITR-54T, a novel 4-chlorobiphenyl dechlorinating bacterium.</title>
        <authorList>
            <person name="Manickam N."/>
            <person name="Singh N.K."/>
            <person name="Bajaj A."/>
            <person name="Kumar R.M."/>
            <person name="Kaur G."/>
            <person name="Kaur N."/>
            <person name="Bala M."/>
            <person name="Kumar A."/>
            <person name="Mayilraj S."/>
        </authorList>
    </citation>
    <scope>NUCLEOTIDE SEQUENCE [LARGE SCALE GENOMIC DNA]</scope>
    <source>
        <strain evidence="1 2">IITR-54</strain>
    </source>
</reference>
<dbReference type="Pfam" id="PF13783">
    <property type="entry name" value="DUF4177"/>
    <property type="match status" value="1"/>
</dbReference>